<evidence type="ECO:0000313" key="2">
    <source>
        <dbReference type="Proteomes" id="UP000010798"/>
    </source>
</evidence>
<name>L0D8A2_SINAD</name>
<dbReference type="EMBL" id="CP003364">
    <property type="protein sequence ID" value="AGA25639.1"/>
    <property type="molecule type" value="Genomic_DNA"/>
</dbReference>
<protein>
    <submittedName>
        <fullName evidence="1">Uncharacterized protein</fullName>
    </submittedName>
</protein>
<gene>
    <name evidence="1" type="ordered locus">Sinac_1250</name>
</gene>
<dbReference type="AlphaFoldDB" id="L0D8A2"/>
<reference evidence="1 2" key="1">
    <citation type="submission" date="2012-02" db="EMBL/GenBank/DDBJ databases">
        <title>Complete sequence of chromosome of Singulisphaera acidiphila DSM 18658.</title>
        <authorList>
            <consortium name="US DOE Joint Genome Institute (JGI-PGF)"/>
            <person name="Lucas S."/>
            <person name="Copeland A."/>
            <person name="Lapidus A."/>
            <person name="Glavina del Rio T."/>
            <person name="Dalin E."/>
            <person name="Tice H."/>
            <person name="Bruce D."/>
            <person name="Goodwin L."/>
            <person name="Pitluck S."/>
            <person name="Peters L."/>
            <person name="Ovchinnikova G."/>
            <person name="Chertkov O."/>
            <person name="Kyrpides N."/>
            <person name="Mavromatis K."/>
            <person name="Ivanova N."/>
            <person name="Brettin T."/>
            <person name="Detter J.C."/>
            <person name="Han C."/>
            <person name="Larimer F."/>
            <person name="Land M."/>
            <person name="Hauser L."/>
            <person name="Markowitz V."/>
            <person name="Cheng J.-F."/>
            <person name="Hugenholtz P."/>
            <person name="Woyke T."/>
            <person name="Wu D."/>
            <person name="Tindall B."/>
            <person name="Pomrenke H."/>
            <person name="Brambilla E."/>
            <person name="Klenk H.-P."/>
            <person name="Eisen J.A."/>
        </authorList>
    </citation>
    <scope>NUCLEOTIDE SEQUENCE [LARGE SCALE GENOMIC DNA]</scope>
    <source>
        <strain evidence="2">ATCC BAA-1392 / DSM 18658 / VKM B-2454 / MOB10</strain>
    </source>
</reference>
<dbReference type="HOGENOM" id="CLU_2345138_0_0_0"/>
<dbReference type="KEGG" id="saci:Sinac_1250"/>
<proteinExistence type="predicted"/>
<accession>L0D8A2</accession>
<organism evidence="1 2">
    <name type="scientific">Singulisphaera acidiphila (strain ATCC BAA-1392 / DSM 18658 / VKM B-2454 / MOB10)</name>
    <dbReference type="NCBI Taxonomy" id="886293"/>
    <lineage>
        <taxon>Bacteria</taxon>
        <taxon>Pseudomonadati</taxon>
        <taxon>Planctomycetota</taxon>
        <taxon>Planctomycetia</taxon>
        <taxon>Isosphaerales</taxon>
        <taxon>Isosphaeraceae</taxon>
        <taxon>Singulisphaera</taxon>
    </lineage>
</organism>
<keyword evidence="2" id="KW-1185">Reference proteome</keyword>
<evidence type="ECO:0000313" key="1">
    <source>
        <dbReference type="EMBL" id="AGA25639.1"/>
    </source>
</evidence>
<sequence>MMNSKLPMTSSRNFDVATASQDVAFEHAGSVTELMGRVTKPIGPTLETLELEEETLVIDDRFGLSPSQLVESKLTRKLQETSLPVSHLQTRTLIRRR</sequence>
<dbReference type="Proteomes" id="UP000010798">
    <property type="component" value="Chromosome"/>
</dbReference>